<proteinExistence type="predicted"/>
<reference evidence="1" key="1">
    <citation type="submission" date="2019-07" db="EMBL/GenBank/DDBJ databases">
        <title>Annotation for the trematode Paragonimus miyazaki's.</title>
        <authorList>
            <person name="Choi Y.-J."/>
        </authorList>
    </citation>
    <scope>NUCLEOTIDE SEQUENCE</scope>
    <source>
        <strain evidence="1">Japan</strain>
    </source>
</reference>
<dbReference type="OrthoDB" id="10424141at2759"/>
<accession>A0A8S9Z396</accession>
<organism evidence="1 2">
    <name type="scientific">Paragonimus skrjabini miyazakii</name>
    <dbReference type="NCBI Taxonomy" id="59628"/>
    <lineage>
        <taxon>Eukaryota</taxon>
        <taxon>Metazoa</taxon>
        <taxon>Spiralia</taxon>
        <taxon>Lophotrochozoa</taxon>
        <taxon>Platyhelminthes</taxon>
        <taxon>Trematoda</taxon>
        <taxon>Digenea</taxon>
        <taxon>Plagiorchiida</taxon>
        <taxon>Troglotremata</taxon>
        <taxon>Troglotrematidae</taxon>
        <taxon>Paragonimus</taxon>
    </lineage>
</organism>
<gene>
    <name evidence="1" type="ORF">EG68_00767</name>
</gene>
<evidence type="ECO:0000313" key="2">
    <source>
        <dbReference type="Proteomes" id="UP000822476"/>
    </source>
</evidence>
<dbReference type="EMBL" id="JTDE01000222">
    <property type="protein sequence ID" value="KAF7261919.1"/>
    <property type="molecule type" value="Genomic_DNA"/>
</dbReference>
<name>A0A8S9Z396_9TREM</name>
<evidence type="ECO:0000313" key="1">
    <source>
        <dbReference type="EMBL" id="KAF7261919.1"/>
    </source>
</evidence>
<dbReference type="Proteomes" id="UP000822476">
    <property type="component" value="Unassembled WGS sequence"/>
</dbReference>
<keyword evidence="2" id="KW-1185">Reference proteome</keyword>
<sequence length="108" mass="12500">MFVHFDESGIGGHILILLICRSIGVLFELDANQDMTSCTDCRFRRFVWVTRQSTFVGKASFTCYVCTDCYEPRRLSRSESKSGCLWCLLLRAIMKGIVHHTTLLRPWF</sequence>
<comment type="caution">
    <text evidence="1">The sequence shown here is derived from an EMBL/GenBank/DDBJ whole genome shotgun (WGS) entry which is preliminary data.</text>
</comment>
<protein>
    <submittedName>
        <fullName evidence="1">Uncharacterized protein</fullName>
    </submittedName>
</protein>
<dbReference type="AlphaFoldDB" id="A0A8S9Z396"/>